<proteinExistence type="predicted"/>
<dbReference type="AlphaFoldDB" id="W4HF32"/>
<dbReference type="Proteomes" id="UP000019063">
    <property type="component" value="Unassembled WGS sequence"/>
</dbReference>
<protein>
    <submittedName>
        <fullName evidence="1">Uncharacterized protein</fullName>
    </submittedName>
</protein>
<sequence>MENVMICLDSTIDQPKVMVDALEEMLIYDPIRSVWEDFGSWQDVCLSARPGEYGVYEISDTDETYALSFLLPFDRRGMLCGRGRVTLEDRYKVIEGRLLSDKISRDIFGEVWVEIEESLPDLKHRDYSGISCEADHRYGVEFERRQALGVSPVRLCYDVAWFQ</sequence>
<name>W4HF32_9RHOB</name>
<gene>
    <name evidence="1" type="ORF">ATO8_19294</name>
</gene>
<dbReference type="eggNOG" id="ENOG50348V2">
    <property type="taxonomic scope" value="Bacteria"/>
</dbReference>
<evidence type="ECO:0000313" key="2">
    <source>
        <dbReference type="Proteomes" id="UP000019063"/>
    </source>
</evidence>
<evidence type="ECO:0000313" key="1">
    <source>
        <dbReference type="EMBL" id="ETW10998.1"/>
    </source>
</evidence>
<accession>W4HF32</accession>
<comment type="caution">
    <text evidence="1">The sequence shown here is derived from an EMBL/GenBank/DDBJ whole genome shotgun (WGS) entry which is preliminary data.</text>
</comment>
<keyword evidence="2" id="KW-1185">Reference proteome</keyword>
<reference evidence="1 2" key="1">
    <citation type="journal article" date="2014" name="Antonie Van Leeuwenhoek">
        <title>Roseivivax atlanticus sp. nov., isolated from surface seawater of the Atlantic Ocean.</title>
        <authorList>
            <person name="Li G."/>
            <person name="Lai Q."/>
            <person name="Liu X."/>
            <person name="Sun F."/>
            <person name="Shao Z."/>
        </authorList>
    </citation>
    <scope>NUCLEOTIDE SEQUENCE [LARGE SCALE GENOMIC DNA]</scope>
    <source>
        <strain evidence="1 2">22II-s10s</strain>
    </source>
</reference>
<dbReference type="EMBL" id="AQQW01000018">
    <property type="protein sequence ID" value="ETW10998.1"/>
    <property type="molecule type" value="Genomic_DNA"/>
</dbReference>
<organism evidence="1 2">
    <name type="scientific">Roseivivax marinus</name>
    <dbReference type="NCBI Taxonomy" id="1379903"/>
    <lineage>
        <taxon>Bacteria</taxon>
        <taxon>Pseudomonadati</taxon>
        <taxon>Pseudomonadota</taxon>
        <taxon>Alphaproteobacteria</taxon>
        <taxon>Rhodobacterales</taxon>
        <taxon>Roseobacteraceae</taxon>
        <taxon>Roseivivax</taxon>
    </lineage>
</organism>